<dbReference type="GO" id="GO:0051119">
    <property type="term" value="F:sugar transmembrane transporter activity"/>
    <property type="evidence" value="ECO:0007669"/>
    <property type="project" value="InterPro"/>
</dbReference>
<accession>A0AAV4TBQ2</accession>
<dbReference type="Gene3D" id="1.20.1250.20">
    <property type="entry name" value="MFS general substrate transporter like domains"/>
    <property type="match status" value="1"/>
</dbReference>
<dbReference type="InterPro" id="IPR044775">
    <property type="entry name" value="MFS_ERD6/Tret1-like"/>
</dbReference>
<feature type="transmembrane region" description="Helical" evidence="9">
    <location>
        <begin position="425"/>
        <end position="446"/>
    </location>
</feature>
<dbReference type="PANTHER" id="PTHR48021">
    <property type="match status" value="1"/>
</dbReference>
<dbReference type="PRINTS" id="PR00171">
    <property type="entry name" value="SUGRTRNSPORT"/>
</dbReference>
<keyword evidence="5 9" id="KW-0472">Membrane</keyword>
<comment type="similarity">
    <text evidence="7">Belongs to the major facilitator superfamily. Sugar transporter (TC 2.A.1.1) family. Trehalose transporter subfamily.</text>
</comment>
<feature type="domain" description="Major facilitator superfamily (MFS) profile" evidence="10">
    <location>
        <begin position="50"/>
        <end position="480"/>
    </location>
</feature>
<keyword evidence="3 9" id="KW-0812">Transmembrane</keyword>
<evidence type="ECO:0000256" key="6">
    <source>
        <dbReference type="ARBA" id="ARBA00023180"/>
    </source>
</evidence>
<proteinExistence type="inferred from homology"/>
<dbReference type="InterPro" id="IPR036259">
    <property type="entry name" value="MFS_trans_sf"/>
</dbReference>
<dbReference type="EMBL" id="BPLQ01009371">
    <property type="protein sequence ID" value="GIY43555.1"/>
    <property type="molecule type" value="Genomic_DNA"/>
</dbReference>
<feature type="transmembrane region" description="Helical" evidence="9">
    <location>
        <begin position="52"/>
        <end position="74"/>
    </location>
</feature>
<keyword evidence="4 9" id="KW-1133">Transmembrane helix</keyword>
<dbReference type="InterPro" id="IPR003663">
    <property type="entry name" value="Sugar/inositol_transpt"/>
</dbReference>
<keyword evidence="11" id="KW-0762">Sugar transport</keyword>
<dbReference type="FunFam" id="1.20.1250.20:FF:000055">
    <property type="entry name" value="Facilitated trehalose transporter Tret1-2 homolog"/>
    <property type="match status" value="1"/>
</dbReference>
<feature type="transmembrane region" description="Helical" evidence="9">
    <location>
        <begin position="154"/>
        <end position="171"/>
    </location>
</feature>
<feature type="transmembrane region" description="Helical" evidence="9">
    <location>
        <begin position="178"/>
        <end position="202"/>
    </location>
</feature>
<feature type="transmembrane region" description="Helical" evidence="9">
    <location>
        <begin position="354"/>
        <end position="377"/>
    </location>
</feature>
<dbReference type="SUPFAM" id="SSF103473">
    <property type="entry name" value="MFS general substrate transporter"/>
    <property type="match status" value="1"/>
</dbReference>
<name>A0AAV4TBQ2_9ARAC</name>
<dbReference type="InterPro" id="IPR050549">
    <property type="entry name" value="MFS_Trehalose_Transporter"/>
</dbReference>
<dbReference type="PROSITE" id="PS50850">
    <property type="entry name" value="MFS"/>
    <property type="match status" value="1"/>
</dbReference>
<evidence type="ECO:0000256" key="8">
    <source>
        <dbReference type="RuleBase" id="RU003346"/>
    </source>
</evidence>
<evidence type="ECO:0000256" key="1">
    <source>
        <dbReference type="ARBA" id="ARBA00004651"/>
    </source>
</evidence>
<evidence type="ECO:0000313" key="12">
    <source>
        <dbReference type="Proteomes" id="UP001054837"/>
    </source>
</evidence>
<evidence type="ECO:0000256" key="7">
    <source>
        <dbReference type="ARBA" id="ARBA00024348"/>
    </source>
</evidence>
<keyword evidence="6" id="KW-0325">Glycoprotein</keyword>
<dbReference type="PANTHER" id="PTHR48021:SF1">
    <property type="entry name" value="GH07001P-RELATED"/>
    <property type="match status" value="1"/>
</dbReference>
<dbReference type="Pfam" id="PF00083">
    <property type="entry name" value="Sugar_tr"/>
    <property type="match status" value="1"/>
</dbReference>
<sequence length="508" mass="56143">MEFTESLNADVEKYDPAQHQNDIVLKSTVEENIETNADNEILRTHGKIRKMYFAAFSALLMAMSMGITIGYIAPAIYDMKNRIDSPFKPSDDDITWMGSALPIGSMPGGLLAGPMGDKIGRKKTLLLNVIPFLVGYLLIFFAENVGTVIAGRLLYGYACGVVAVVVPMYCVEISTSEVRGLLGSSLQGFVAIGSLLTVIIGFYVTWEYLSLFGAGVTTIGLICFFFQPESPRWIIAQGDMEKAIKVMRNLHGNHVDAEEECAKINDDLKSHPKGLLTLQECKHPTVYKPALIATVLMFFHQFSGSNAIVFYSSSIFEASKEFLNPKYSTMILGAVQVVSSLSSSFIVDKSGRKVLLFMSGTLITLSLTILGLYYYISGTNTEFQIHYEWIPLVTLIVFIVAFAFGLSSIPYLLTSEIMPLRARATMSGLVIFANSVFAFIVTKTFSELEDLVHSYGTFWFYASITLASCFFVVLVVPETKGKNLEDIANYFNKTKRTNSDSSINVLTK</sequence>
<evidence type="ECO:0000256" key="3">
    <source>
        <dbReference type="ARBA" id="ARBA00022692"/>
    </source>
</evidence>
<feature type="transmembrane region" description="Helical" evidence="9">
    <location>
        <begin position="327"/>
        <end position="347"/>
    </location>
</feature>
<keyword evidence="8" id="KW-0813">Transport</keyword>
<protein>
    <submittedName>
        <fullName evidence="11">Solute carrier family 2, facilitated glucose transporter member 8</fullName>
    </submittedName>
</protein>
<evidence type="ECO:0000256" key="2">
    <source>
        <dbReference type="ARBA" id="ARBA00022475"/>
    </source>
</evidence>
<gene>
    <name evidence="11" type="primary">Slc2a8</name>
    <name evidence="11" type="ORF">CDAR_270631</name>
</gene>
<dbReference type="InterPro" id="IPR020846">
    <property type="entry name" value="MFS_dom"/>
</dbReference>
<evidence type="ECO:0000259" key="10">
    <source>
        <dbReference type="PROSITE" id="PS50850"/>
    </source>
</evidence>
<dbReference type="InterPro" id="IPR005828">
    <property type="entry name" value="MFS_sugar_transport-like"/>
</dbReference>
<feature type="transmembrane region" description="Helical" evidence="9">
    <location>
        <begin position="389"/>
        <end position="413"/>
    </location>
</feature>
<dbReference type="Proteomes" id="UP001054837">
    <property type="component" value="Unassembled WGS sequence"/>
</dbReference>
<feature type="transmembrane region" description="Helical" evidence="9">
    <location>
        <begin position="208"/>
        <end position="226"/>
    </location>
</feature>
<keyword evidence="12" id="KW-1185">Reference proteome</keyword>
<organism evidence="11 12">
    <name type="scientific">Caerostris darwini</name>
    <dbReference type="NCBI Taxonomy" id="1538125"/>
    <lineage>
        <taxon>Eukaryota</taxon>
        <taxon>Metazoa</taxon>
        <taxon>Ecdysozoa</taxon>
        <taxon>Arthropoda</taxon>
        <taxon>Chelicerata</taxon>
        <taxon>Arachnida</taxon>
        <taxon>Araneae</taxon>
        <taxon>Araneomorphae</taxon>
        <taxon>Entelegynae</taxon>
        <taxon>Araneoidea</taxon>
        <taxon>Araneidae</taxon>
        <taxon>Caerostris</taxon>
    </lineage>
</organism>
<dbReference type="CDD" id="cd17358">
    <property type="entry name" value="MFS_GLUT6_8_Class3_like"/>
    <property type="match status" value="1"/>
</dbReference>
<dbReference type="GO" id="GO:0005886">
    <property type="term" value="C:plasma membrane"/>
    <property type="evidence" value="ECO:0007669"/>
    <property type="project" value="UniProtKB-SubCell"/>
</dbReference>
<evidence type="ECO:0000313" key="11">
    <source>
        <dbReference type="EMBL" id="GIY43555.1"/>
    </source>
</evidence>
<dbReference type="AlphaFoldDB" id="A0AAV4TBQ2"/>
<dbReference type="NCBIfam" id="TIGR00879">
    <property type="entry name" value="SP"/>
    <property type="match status" value="1"/>
</dbReference>
<evidence type="ECO:0000256" key="5">
    <source>
        <dbReference type="ARBA" id="ARBA00023136"/>
    </source>
</evidence>
<evidence type="ECO:0000256" key="4">
    <source>
        <dbReference type="ARBA" id="ARBA00022989"/>
    </source>
</evidence>
<feature type="transmembrane region" description="Helical" evidence="9">
    <location>
        <begin position="94"/>
        <end position="113"/>
    </location>
</feature>
<reference evidence="11 12" key="1">
    <citation type="submission" date="2021-06" db="EMBL/GenBank/DDBJ databases">
        <title>Caerostris darwini draft genome.</title>
        <authorList>
            <person name="Kono N."/>
            <person name="Arakawa K."/>
        </authorList>
    </citation>
    <scope>NUCLEOTIDE SEQUENCE [LARGE SCALE GENOMIC DNA]</scope>
</reference>
<feature type="transmembrane region" description="Helical" evidence="9">
    <location>
        <begin position="125"/>
        <end position="142"/>
    </location>
</feature>
<feature type="transmembrane region" description="Helical" evidence="9">
    <location>
        <begin position="290"/>
        <end position="315"/>
    </location>
</feature>
<keyword evidence="2" id="KW-1003">Cell membrane</keyword>
<comment type="subcellular location">
    <subcellularLocation>
        <location evidence="1">Cell membrane</location>
        <topology evidence="1">Multi-pass membrane protein</topology>
    </subcellularLocation>
</comment>
<evidence type="ECO:0000256" key="9">
    <source>
        <dbReference type="SAM" id="Phobius"/>
    </source>
</evidence>
<comment type="caution">
    <text evidence="11">The sequence shown here is derived from an EMBL/GenBank/DDBJ whole genome shotgun (WGS) entry which is preliminary data.</text>
</comment>
<feature type="transmembrane region" description="Helical" evidence="9">
    <location>
        <begin position="458"/>
        <end position="476"/>
    </location>
</feature>